<evidence type="ECO:0000313" key="9">
    <source>
        <dbReference type="RefSeq" id="XP_022237685.1"/>
    </source>
</evidence>
<dbReference type="Proteomes" id="UP000694941">
    <property type="component" value="Unplaced"/>
</dbReference>
<keyword evidence="5" id="KW-0966">Cell projection</keyword>
<dbReference type="InterPro" id="IPR052102">
    <property type="entry name" value="Enkurin_domain-protein"/>
</dbReference>
<dbReference type="PANTHER" id="PTHR21490:SF2">
    <property type="entry name" value="ENKURIN DOMAIN-CONTAINING PROTEIN 1"/>
    <property type="match status" value="1"/>
</dbReference>
<evidence type="ECO:0000256" key="2">
    <source>
        <dbReference type="ARBA" id="ARBA00004245"/>
    </source>
</evidence>
<dbReference type="PROSITE" id="PS51665">
    <property type="entry name" value="ENKURIN"/>
    <property type="match status" value="1"/>
</dbReference>
<dbReference type="Pfam" id="PF13864">
    <property type="entry name" value="Enkurin"/>
    <property type="match status" value="1"/>
</dbReference>
<gene>
    <name evidence="9 10" type="primary">LOC106478385</name>
</gene>
<sequence>MAQQNQVKHLDYYSPSRIFSPTLSQILMDIENETVRKQPKPKQPPKDFTKENIKQLRAIQATHRKREQEIRKPLKATAASDKYSCVQSKVSSVVKSPSAAASPSAECSTTRTSSESGDSLLKSPEVKNCEETDKKESITQGTTVSHLRKSSSASDLTLPQEKQKNTARPKNAAQNFRAVSKSPSLTDMHHVANALKKSQKKPDSFHQLGKVPKYLIQRKQQWREEKERKLREIPDPSIPPGHSLVSEAERQETLTILQQNKQELLKTLSTLPIRNDTLRLRNKKEELEQQLAKIEEGIAIFSRPRVLIKNDA</sequence>
<proteinExistence type="predicted"/>
<name>A0ABM1S230_LIMPO</name>
<evidence type="ECO:0000256" key="5">
    <source>
        <dbReference type="ARBA" id="ARBA00023273"/>
    </source>
</evidence>
<feature type="compositionally biased region" description="Polar residues" evidence="6">
    <location>
        <begin position="138"/>
        <end position="157"/>
    </location>
</feature>
<feature type="compositionally biased region" description="Low complexity" evidence="6">
    <location>
        <begin position="92"/>
        <end position="108"/>
    </location>
</feature>
<feature type="region of interest" description="Disordered" evidence="6">
    <location>
        <begin position="92"/>
        <end position="185"/>
    </location>
</feature>
<evidence type="ECO:0000256" key="3">
    <source>
        <dbReference type="ARBA" id="ARBA00022490"/>
    </source>
</evidence>
<accession>A0ABM1S230</accession>
<comment type="subcellular location">
    <subcellularLocation>
        <location evidence="1">Cell projection</location>
        <location evidence="1">Cilium</location>
    </subcellularLocation>
    <subcellularLocation>
        <location evidence="2">Cytoplasm</location>
        <location evidence="2">Cytoskeleton</location>
    </subcellularLocation>
</comment>
<evidence type="ECO:0000256" key="4">
    <source>
        <dbReference type="ARBA" id="ARBA00023212"/>
    </source>
</evidence>
<organism evidence="8 9">
    <name type="scientific">Limulus polyphemus</name>
    <name type="common">Atlantic horseshoe crab</name>
    <dbReference type="NCBI Taxonomy" id="6850"/>
    <lineage>
        <taxon>Eukaryota</taxon>
        <taxon>Metazoa</taxon>
        <taxon>Ecdysozoa</taxon>
        <taxon>Arthropoda</taxon>
        <taxon>Chelicerata</taxon>
        <taxon>Merostomata</taxon>
        <taxon>Xiphosura</taxon>
        <taxon>Limulidae</taxon>
        <taxon>Limulus</taxon>
    </lineage>
</organism>
<dbReference type="InterPro" id="IPR027012">
    <property type="entry name" value="Enkurin_dom"/>
</dbReference>
<dbReference type="RefSeq" id="XP_022237685.1">
    <property type="nucleotide sequence ID" value="XM_022381977.1"/>
</dbReference>
<keyword evidence="3" id="KW-0963">Cytoplasm</keyword>
<evidence type="ECO:0000313" key="10">
    <source>
        <dbReference type="RefSeq" id="XP_022237686.1"/>
    </source>
</evidence>
<reference evidence="9 10" key="1">
    <citation type="submission" date="2025-05" db="UniProtKB">
        <authorList>
            <consortium name="RefSeq"/>
        </authorList>
    </citation>
    <scope>IDENTIFICATION</scope>
    <source>
        <tissue evidence="9 10">Muscle</tissue>
    </source>
</reference>
<feature type="compositionally biased region" description="Basic and acidic residues" evidence="6">
    <location>
        <begin position="124"/>
        <end position="137"/>
    </location>
</feature>
<dbReference type="GeneID" id="106478385"/>
<evidence type="ECO:0000313" key="8">
    <source>
        <dbReference type="Proteomes" id="UP000694941"/>
    </source>
</evidence>
<dbReference type="PANTHER" id="PTHR21490">
    <property type="entry name" value="ENKURIN-RELATED"/>
    <property type="match status" value="1"/>
</dbReference>
<evidence type="ECO:0000256" key="6">
    <source>
        <dbReference type="SAM" id="MobiDB-lite"/>
    </source>
</evidence>
<keyword evidence="8" id="KW-1185">Reference proteome</keyword>
<dbReference type="RefSeq" id="XP_022237686.1">
    <property type="nucleotide sequence ID" value="XM_022381978.1"/>
</dbReference>
<protein>
    <submittedName>
        <fullName evidence="9 10">Enkurin domain-containing protein 1-like</fullName>
    </submittedName>
</protein>
<keyword evidence="4" id="KW-0206">Cytoskeleton</keyword>
<feature type="domain" description="Enkurin" evidence="7">
    <location>
        <begin position="217"/>
        <end position="309"/>
    </location>
</feature>
<evidence type="ECO:0000256" key="1">
    <source>
        <dbReference type="ARBA" id="ARBA00004138"/>
    </source>
</evidence>
<evidence type="ECO:0000259" key="7">
    <source>
        <dbReference type="PROSITE" id="PS51665"/>
    </source>
</evidence>